<proteinExistence type="predicted"/>
<dbReference type="HOGENOM" id="CLU_808192_0_0_5"/>
<evidence type="ECO:0000313" key="3">
    <source>
        <dbReference type="Proteomes" id="UP000028926"/>
    </source>
</evidence>
<gene>
    <name evidence="2" type="ORF">ID47_09700</name>
</gene>
<dbReference type="STRING" id="91604.ID47_09700"/>
<dbReference type="InterPro" id="IPR007345">
    <property type="entry name" value="Polysacch_pyruvyl_Trfase"/>
</dbReference>
<feature type="domain" description="Polysaccharide pyruvyl transferase" evidence="1">
    <location>
        <begin position="13"/>
        <end position="269"/>
    </location>
</feature>
<dbReference type="RefSeq" id="WP_038465795.1">
    <property type="nucleotide sequence ID" value="NZ_CP008941.1"/>
</dbReference>
<dbReference type="Proteomes" id="UP000028926">
    <property type="component" value="Chromosome"/>
</dbReference>
<accession>A0A077B1Y6</accession>
<dbReference type="KEGG" id="paca:ID47_09700"/>
<evidence type="ECO:0000259" key="1">
    <source>
        <dbReference type="Pfam" id="PF04230"/>
    </source>
</evidence>
<dbReference type="PANTHER" id="PTHR36836:SF1">
    <property type="entry name" value="COLANIC ACID BIOSYNTHESIS PROTEIN WCAK"/>
    <property type="match status" value="1"/>
</dbReference>
<organism evidence="2 3">
    <name type="scientific">Candidatus Odyssella acanthamoebae</name>
    <dbReference type="NCBI Taxonomy" id="91604"/>
    <lineage>
        <taxon>Bacteria</taxon>
        <taxon>Pseudomonadati</taxon>
        <taxon>Pseudomonadota</taxon>
        <taxon>Alphaproteobacteria</taxon>
        <taxon>Holosporales</taxon>
        <taxon>Candidatus Paracaedibacteraceae</taxon>
        <taxon>Candidatus Odyssella</taxon>
    </lineage>
</organism>
<dbReference type="PANTHER" id="PTHR36836">
    <property type="entry name" value="COLANIC ACID BIOSYNTHESIS PROTEIN WCAK"/>
    <property type="match status" value="1"/>
</dbReference>
<dbReference type="eggNOG" id="COG2327">
    <property type="taxonomic scope" value="Bacteria"/>
</dbReference>
<dbReference type="Pfam" id="PF04230">
    <property type="entry name" value="PS_pyruv_trans"/>
    <property type="match status" value="1"/>
</dbReference>
<dbReference type="OrthoDB" id="8456570at2"/>
<name>A0A077B1Y6_9PROT</name>
<dbReference type="AlphaFoldDB" id="A0A077B1Y6"/>
<dbReference type="EMBL" id="CP008941">
    <property type="protein sequence ID" value="AIK96940.1"/>
    <property type="molecule type" value="Genomic_DNA"/>
</dbReference>
<keyword evidence="3" id="KW-1185">Reference proteome</keyword>
<sequence length="343" mass="38851">MKVAVFGWYGHDNAGDERIKYSLEYFLKTLGGIDAVNFYDLHKHAIQGKTSKFDHYDLIIIGGGGLILSQHNYHDFIMGIGTKIITAGVSVETALIGNPKKFAEALLEKSSAFLVRDQASKEKLTPLDRDNKVVVSSDLTFLTPFEIVPYNLSNTIAVNFLAKSKINLAAIPRFLLKTIEIANRLGIKNMPPIYSFKQIVRVLKNKYSIIPIPLYTVKQPPDIPYYQMNDVAILHTYFNQVASNFDDSLMDECNLFLSMRLHGLIFAIQKGLLPLTFSIYPKQINIMKEVGLDSGIIDIRSIKETPRFIENSLNNIETNREKVIFYREKASIQITNDVLRVIN</sequence>
<protein>
    <recommendedName>
        <fullName evidence="1">Polysaccharide pyruvyl transferase domain-containing protein</fullName>
    </recommendedName>
</protein>
<reference evidence="2 3" key="1">
    <citation type="submission" date="2014-07" db="EMBL/GenBank/DDBJ databases">
        <title>Comparative genomic insights into amoeba endosymbionts belonging to the families of Holosporaceae and Candidatus Midichloriaceae within Rickettsiales.</title>
        <authorList>
            <person name="Wang Z."/>
            <person name="Wu M."/>
        </authorList>
    </citation>
    <scope>NUCLEOTIDE SEQUENCE [LARGE SCALE GENOMIC DNA]</scope>
    <source>
        <strain evidence="2">PRA3</strain>
    </source>
</reference>
<evidence type="ECO:0000313" key="2">
    <source>
        <dbReference type="EMBL" id="AIK96940.1"/>
    </source>
</evidence>